<dbReference type="InterPro" id="IPR006103">
    <property type="entry name" value="Glyco_hydro_2_cat"/>
</dbReference>
<dbReference type="InterPro" id="IPR017853">
    <property type="entry name" value="GH"/>
</dbReference>
<organism evidence="15 16">
    <name type="scientific">Bacteroides luti</name>
    <dbReference type="NCBI Taxonomy" id="1297750"/>
    <lineage>
        <taxon>Bacteria</taxon>
        <taxon>Pseudomonadati</taxon>
        <taxon>Bacteroidota</taxon>
        <taxon>Bacteroidia</taxon>
        <taxon>Bacteroidales</taxon>
        <taxon>Bacteroidaceae</taxon>
        <taxon>Bacteroides</taxon>
    </lineage>
</organism>
<dbReference type="Pfam" id="PF02929">
    <property type="entry name" value="Bgal_small_N"/>
    <property type="match status" value="1"/>
</dbReference>
<dbReference type="Gene3D" id="2.60.120.260">
    <property type="entry name" value="Galactose-binding domain-like"/>
    <property type="match status" value="1"/>
</dbReference>
<dbReference type="SUPFAM" id="SSF51445">
    <property type="entry name" value="(Trans)glycosidases"/>
    <property type="match status" value="1"/>
</dbReference>
<gene>
    <name evidence="15" type="ORF">SAMN05444405_10712</name>
</gene>
<dbReference type="InterPro" id="IPR011013">
    <property type="entry name" value="Gal_mutarotase_sf_dom"/>
</dbReference>
<dbReference type="InterPro" id="IPR006102">
    <property type="entry name" value="Ig-like_GH2"/>
</dbReference>
<feature type="domain" description="Glycoside hydrolase family 2 immunoglobulin-like beta-sandwich" evidence="11">
    <location>
        <begin position="213"/>
        <end position="303"/>
    </location>
</feature>
<dbReference type="InterPro" id="IPR008979">
    <property type="entry name" value="Galactose-bd-like_sf"/>
</dbReference>
<dbReference type="InterPro" id="IPR014718">
    <property type="entry name" value="GH-type_carb-bd"/>
</dbReference>
<feature type="domain" description="Glycosyl hydrolases family 2 sugar binding" evidence="13">
    <location>
        <begin position="62"/>
        <end position="200"/>
    </location>
</feature>
<dbReference type="GO" id="GO:0004565">
    <property type="term" value="F:beta-galactosidase activity"/>
    <property type="evidence" value="ECO:0007669"/>
    <property type="project" value="UniProtKB-EC"/>
</dbReference>
<dbReference type="InterPro" id="IPR036156">
    <property type="entry name" value="Beta-gal/glucu_dom_sf"/>
</dbReference>
<keyword evidence="7" id="KW-0106">Calcium</keyword>
<dbReference type="OrthoDB" id="9801077at2"/>
<evidence type="ECO:0000256" key="6">
    <source>
        <dbReference type="ARBA" id="ARBA00022801"/>
    </source>
</evidence>
<evidence type="ECO:0000256" key="2">
    <source>
        <dbReference type="ARBA" id="ARBA00001913"/>
    </source>
</evidence>
<protein>
    <recommendedName>
        <fullName evidence="5">beta-galactosidase</fullName>
        <ecNumber evidence="5">3.2.1.23</ecNumber>
    </recommendedName>
    <alternativeName>
        <fullName evidence="9">Lactase</fullName>
    </alternativeName>
</protein>
<comment type="subunit">
    <text evidence="4">Monomer.</text>
</comment>
<evidence type="ECO:0000256" key="8">
    <source>
        <dbReference type="ARBA" id="ARBA00023295"/>
    </source>
</evidence>
<keyword evidence="8" id="KW-0326">Glycosidase</keyword>
<sequence length="955" mass="108257">MKHTILNLRKAVVFLSLFLTSFLYAQKTDKETLIQYLSGKGADDAVAWDFYCTDGRNSGKWSKIMVPSCWETQGFGQFQYGITFYGKPFPDGIAKEQGQYKHEFEVPASWRGKSVRLVFEASMTDTEVKVNGRKAGEKHQGAFYRFSYDVTDMLKYGKKNLLEVTVKKESENAGVNLAERRADYWNFGGIFRPVFLEAKPAMNIKRIALDAKADGSFKASCYLGNATSDKLSLKTVILDAAGKKVKETVSPVKDGGDWTTVSLNVASPKLWSAETPNLYKAQFSLVDKDGVILHQTEEKFGFRTIEVRESDGLYINGVRVNIRGVNRHSFRPETGRTLDRAKNYEDVRLIKEMNMNAVRLSHYPADPDFYEACDELGLYVMSELGGWHGHYETPEGVKLAEEMVTRDVNHPSVIWWSNGNEKGWNTELDGEFHKWDPQLRPVIHPQGNFSGFETMHYRSYGESQEYMRLPQIFMPTEFLHGLYDGGHGAGLYDYWEMMRKHPRCIGGFLWVLADEGVKRVDEDGRIDNQGNFGADGIVGPHHEKEGSFFTIKQIWCPVQVMNTSLDKNFDGVFQLENRYDFTNINECKFVWKQVAFPSALDDKGTTVVLKQGEVKGTDIAPHAAGVLKTNMPSLTDKVDAVFLTAIDKNGKELWRWSWKVEGKTQKEEAKSGKIASYKETDNAVTATVADKSYTFSKKDGQLKEVISNGKKISFANGPRFIGARRADRSLDQFYNHDDPNAKSLDRTYKEFNDAAVFEKLTVKEQGNDLVITASYKLGNMETAQWTVRPDGSLVLNYTYNFNGVVDLMGVRFDYPEDQMQSKRWLGNGPYRVWQNRLHGTTYDVWENKYNDPIPGESFTYPEFKGYFANCSWMNLTTTEGVISITNETPNVYLGVYQPRDGRDALLYTLPQSGISVLDVIPAVRNKVNATDLIGPSSQPKWVSGQKTGKLIFNFK</sequence>
<feature type="chain" id="PRO_5013381983" description="beta-galactosidase" evidence="10">
    <location>
        <begin position="26"/>
        <end position="955"/>
    </location>
</feature>
<dbReference type="GO" id="GO:0030246">
    <property type="term" value="F:carbohydrate binding"/>
    <property type="evidence" value="ECO:0007669"/>
    <property type="project" value="InterPro"/>
</dbReference>
<dbReference type="InterPro" id="IPR050347">
    <property type="entry name" value="Bact_Beta-galactosidase"/>
</dbReference>
<dbReference type="SUPFAM" id="SSF74650">
    <property type="entry name" value="Galactose mutarotase-like"/>
    <property type="match status" value="1"/>
</dbReference>
<evidence type="ECO:0000256" key="7">
    <source>
        <dbReference type="ARBA" id="ARBA00022837"/>
    </source>
</evidence>
<evidence type="ECO:0000313" key="16">
    <source>
        <dbReference type="Proteomes" id="UP000184509"/>
    </source>
</evidence>
<keyword evidence="10" id="KW-0732">Signal</keyword>
<evidence type="ECO:0000256" key="5">
    <source>
        <dbReference type="ARBA" id="ARBA00012756"/>
    </source>
</evidence>
<dbReference type="PANTHER" id="PTHR46323:SF2">
    <property type="entry name" value="BETA-GALACTOSIDASE"/>
    <property type="match status" value="1"/>
</dbReference>
<evidence type="ECO:0000259" key="11">
    <source>
        <dbReference type="Pfam" id="PF00703"/>
    </source>
</evidence>
<dbReference type="Proteomes" id="UP000184509">
    <property type="component" value="Unassembled WGS sequence"/>
</dbReference>
<accession>A0A1M5AJS3</accession>
<dbReference type="EC" id="3.2.1.23" evidence="5"/>
<dbReference type="SUPFAM" id="SSF49785">
    <property type="entry name" value="Galactose-binding domain-like"/>
    <property type="match status" value="1"/>
</dbReference>
<evidence type="ECO:0000259" key="13">
    <source>
        <dbReference type="Pfam" id="PF02837"/>
    </source>
</evidence>
<name>A0A1M5AJS3_9BACE</name>
<evidence type="ECO:0000256" key="9">
    <source>
        <dbReference type="ARBA" id="ARBA00032230"/>
    </source>
</evidence>
<proteinExistence type="inferred from homology"/>
<keyword evidence="6" id="KW-0378">Hydrolase</keyword>
<evidence type="ECO:0000256" key="3">
    <source>
        <dbReference type="ARBA" id="ARBA00007401"/>
    </source>
</evidence>
<feature type="domain" description="Beta galactosidase small chain/" evidence="14">
    <location>
        <begin position="690"/>
        <end position="880"/>
    </location>
</feature>
<dbReference type="Gene3D" id="3.20.20.80">
    <property type="entry name" value="Glycosidases"/>
    <property type="match status" value="1"/>
</dbReference>
<comment type="similarity">
    <text evidence="3">Belongs to the glycosyl hydrolase 2 family.</text>
</comment>
<dbReference type="PANTHER" id="PTHR46323">
    <property type="entry name" value="BETA-GALACTOSIDASE"/>
    <property type="match status" value="1"/>
</dbReference>
<feature type="domain" description="Glycoside hydrolase family 2 catalytic" evidence="12">
    <location>
        <begin position="306"/>
        <end position="533"/>
    </location>
</feature>
<dbReference type="SUPFAM" id="SSF49303">
    <property type="entry name" value="beta-Galactosidase/glucuronidase domain"/>
    <property type="match status" value="1"/>
</dbReference>
<dbReference type="Pfam" id="PF02836">
    <property type="entry name" value="Glyco_hydro_2_C"/>
    <property type="match status" value="1"/>
</dbReference>
<evidence type="ECO:0000259" key="14">
    <source>
        <dbReference type="Pfam" id="PF02929"/>
    </source>
</evidence>
<keyword evidence="16" id="KW-1185">Reference proteome</keyword>
<dbReference type="InterPro" id="IPR006104">
    <property type="entry name" value="Glyco_hydro_2_N"/>
</dbReference>
<evidence type="ECO:0000256" key="1">
    <source>
        <dbReference type="ARBA" id="ARBA00001412"/>
    </source>
</evidence>
<dbReference type="STRING" id="1297750.SAMN05444405_10712"/>
<evidence type="ECO:0000313" key="15">
    <source>
        <dbReference type="EMBL" id="SHF30463.1"/>
    </source>
</evidence>
<dbReference type="Pfam" id="PF00703">
    <property type="entry name" value="Glyco_hydro_2"/>
    <property type="match status" value="1"/>
</dbReference>
<feature type="signal peptide" evidence="10">
    <location>
        <begin position="1"/>
        <end position="25"/>
    </location>
</feature>
<evidence type="ECO:0000259" key="12">
    <source>
        <dbReference type="Pfam" id="PF02836"/>
    </source>
</evidence>
<reference evidence="15 16" key="1">
    <citation type="submission" date="2016-11" db="EMBL/GenBank/DDBJ databases">
        <authorList>
            <person name="Jaros S."/>
            <person name="Januszkiewicz K."/>
            <person name="Wedrychowicz H."/>
        </authorList>
    </citation>
    <scope>NUCLEOTIDE SEQUENCE [LARGE SCALE GENOMIC DNA]</scope>
    <source>
        <strain evidence="15 16">DSM 26991</strain>
    </source>
</reference>
<dbReference type="InterPro" id="IPR013783">
    <property type="entry name" value="Ig-like_fold"/>
</dbReference>
<evidence type="ECO:0000256" key="4">
    <source>
        <dbReference type="ARBA" id="ARBA00011245"/>
    </source>
</evidence>
<comment type="cofactor">
    <cofactor evidence="2">
        <name>Ca(2+)</name>
        <dbReference type="ChEBI" id="CHEBI:29108"/>
    </cofactor>
</comment>
<dbReference type="Pfam" id="PF02837">
    <property type="entry name" value="Glyco_hydro_2_N"/>
    <property type="match status" value="1"/>
</dbReference>
<dbReference type="InterPro" id="IPR006101">
    <property type="entry name" value="Glyco_hydro_2"/>
</dbReference>
<comment type="catalytic activity">
    <reaction evidence="1">
        <text>Hydrolysis of terminal non-reducing beta-D-galactose residues in beta-D-galactosides.</text>
        <dbReference type="EC" id="3.2.1.23"/>
    </reaction>
</comment>
<dbReference type="GO" id="GO:0005990">
    <property type="term" value="P:lactose catabolic process"/>
    <property type="evidence" value="ECO:0007669"/>
    <property type="project" value="TreeGrafter"/>
</dbReference>
<dbReference type="AlphaFoldDB" id="A0A1M5AJS3"/>
<dbReference type="GO" id="GO:0009341">
    <property type="term" value="C:beta-galactosidase complex"/>
    <property type="evidence" value="ECO:0007669"/>
    <property type="project" value="InterPro"/>
</dbReference>
<dbReference type="Gene3D" id="2.60.40.10">
    <property type="entry name" value="Immunoglobulins"/>
    <property type="match status" value="2"/>
</dbReference>
<dbReference type="PRINTS" id="PR00132">
    <property type="entry name" value="GLHYDRLASE2"/>
</dbReference>
<dbReference type="InterPro" id="IPR004199">
    <property type="entry name" value="B-gal_small/dom_5"/>
</dbReference>
<dbReference type="EMBL" id="FQTV01000007">
    <property type="protein sequence ID" value="SHF30463.1"/>
    <property type="molecule type" value="Genomic_DNA"/>
</dbReference>
<evidence type="ECO:0000256" key="10">
    <source>
        <dbReference type="SAM" id="SignalP"/>
    </source>
</evidence>
<dbReference type="Gene3D" id="2.70.98.10">
    <property type="match status" value="1"/>
</dbReference>